<dbReference type="PANTHER" id="PTHR11956">
    <property type="entry name" value="ARGINYL-TRNA SYNTHETASE"/>
    <property type="match status" value="1"/>
</dbReference>
<dbReference type="SMART" id="SM00836">
    <property type="entry name" value="DALR_1"/>
    <property type="match status" value="1"/>
</dbReference>
<protein>
    <recommendedName>
        <fullName evidence="1">arginine--tRNA ligase</fullName>
        <ecNumber evidence="1">6.1.1.19</ecNumber>
    </recommendedName>
</protein>
<dbReference type="SUPFAM" id="SSF47323">
    <property type="entry name" value="Anticodon-binding domain of a subclass of class I aminoacyl-tRNA synthetases"/>
    <property type="match status" value="1"/>
</dbReference>
<dbReference type="GO" id="GO:0006420">
    <property type="term" value="P:arginyl-tRNA aminoacylation"/>
    <property type="evidence" value="ECO:0007669"/>
    <property type="project" value="InterPro"/>
</dbReference>
<dbReference type="Pfam" id="PF05746">
    <property type="entry name" value="DALR_1"/>
    <property type="match status" value="1"/>
</dbReference>
<dbReference type="InterPro" id="IPR008909">
    <property type="entry name" value="DALR_anticod-bd"/>
</dbReference>
<keyword evidence="4" id="KW-0067">ATP-binding</keyword>
<keyword evidence="3" id="KW-0547">Nucleotide-binding</keyword>
<dbReference type="PANTHER" id="PTHR11956:SF5">
    <property type="entry name" value="ARGININE--TRNA LIGASE, CYTOPLASMIC"/>
    <property type="match status" value="1"/>
</dbReference>
<reference evidence="7 8" key="1">
    <citation type="submission" date="2019-07" db="EMBL/GenBank/DDBJ databases">
        <title>R&amp;d 2014.</title>
        <authorList>
            <person name="Klenk H.-P."/>
        </authorList>
    </citation>
    <scope>NUCLEOTIDE SEQUENCE [LARGE SCALE GENOMIC DNA]</scope>
    <source>
        <strain evidence="7 8">DSM 43868</strain>
    </source>
</reference>
<dbReference type="InterPro" id="IPR001278">
    <property type="entry name" value="Arg-tRNA-ligase"/>
</dbReference>
<evidence type="ECO:0000256" key="2">
    <source>
        <dbReference type="ARBA" id="ARBA00022598"/>
    </source>
</evidence>
<evidence type="ECO:0000256" key="1">
    <source>
        <dbReference type="ARBA" id="ARBA00012837"/>
    </source>
</evidence>
<dbReference type="Proteomes" id="UP000319825">
    <property type="component" value="Unassembled WGS sequence"/>
</dbReference>
<dbReference type="AlphaFoldDB" id="A0A562I8U2"/>
<dbReference type="EMBL" id="VLKE01000001">
    <property type="protein sequence ID" value="TWH67083.1"/>
    <property type="molecule type" value="Genomic_DNA"/>
</dbReference>
<dbReference type="Gene3D" id="1.10.730.10">
    <property type="entry name" value="Isoleucyl-tRNA Synthetase, Domain 1"/>
    <property type="match status" value="1"/>
</dbReference>
<organism evidence="7 8">
    <name type="scientific">Micromonospora olivasterospora</name>
    <dbReference type="NCBI Taxonomy" id="1880"/>
    <lineage>
        <taxon>Bacteria</taxon>
        <taxon>Bacillati</taxon>
        <taxon>Actinomycetota</taxon>
        <taxon>Actinomycetes</taxon>
        <taxon>Micromonosporales</taxon>
        <taxon>Micromonosporaceae</taxon>
        <taxon>Micromonospora</taxon>
    </lineage>
</organism>
<keyword evidence="8" id="KW-1185">Reference proteome</keyword>
<gene>
    <name evidence="7" type="ORF">JD77_02052</name>
</gene>
<evidence type="ECO:0000259" key="6">
    <source>
        <dbReference type="SMART" id="SM00836"/>
    </source>
</evidence>
<dbReference type="InterPro" id="IPR009080">
    <property type="entry name" value="tRNAsynth_Ia_anticodon-bd"/>
</dbReference>
<dbReference type="OrthoDB" id="9803211at2"/>
<dbReference type="GO" id="GO:0004814">
    <property type="term" value="F:arginine-tRNA ligase activity"/>
    <property type="evidence" value="ECO:0007669"/>
    <property type="project" value="UniProtKB-EC"/>
</dbReference>
<evidence type="ECO:0000256" key="3">
    <source>
        <dbReference type="ARBA" id="ARBA00022741"/>
    </source>
</evidence>
<evidence type="ECO:0000313" key="7">
    <source>
        <dbReference type="EMBL" id="TWH67083.1"/>
    </source>
</evidence>
<sequence length="110" mass="12029">MDLEKLLADRLAPAFATVTGGPVDPVERALVFALLGFAPVVAEVERTLAFHSLAGHLYRVATAFSAFYERCPVLRAEEPVRGGRLLLCGLTARVLRQGLRLLGIRTPERM</sequence>
<keyword evidence="7" id="KW-0030">Aminoacyl-tRNA synthetase</keyword>
<proteinExistence type="predicted"/>
<feature type="domain" description="DALR anticodon binding" evidence="6">
    <location>
        <begin position="6"/>
        <end position="110"/>
    </location>
</feature>
<name>A0A562I8U2_MICOL</name>
<evidence type="ECO:0000256" key="5">
    <source>
        <dbReference type="ARBA" id="ARBA00049339"/>
    </source>
</evidence>
<comment type="catalytic activity">
    <reaction evidence="5">
        <text>tRNA(Arg) + L-arginine + ATP = L-arginyl-tRNA(Arg) + AMP + diphosphate</text>
        <dbReference type="Rhea" id="RHEA:20301"/>
        <dbReference type="Rhea" id="RHEA-COMP:9658"/>
        <dbReference type="Rhea" id="RHEA-COMP:9673"/>
        <dbReference type="ChEBI" id="CHEBI:30616"/>
        <dbReference type="ChEBI" id="CHEBI:32682"/>
        <dbReference type="ChEBI" id="CHEBI:33019"/>
        <dbReference type="ChEBI" id="CHEBI:78442"/>
        <dbReference type="ChEBI" id="CHEBI:78513"/>
        <dbReference type="ChEBI" id="CHEBI:456215"/>
        <dbReference type="EC" id="6.1.1.19"/>
    </reaction>
</comment>
<keyword evidence="2" id="KW-0436">Ligase</keyword>
<dbReference type="GO" id="GO:0005524">
    <property type="term" value="F:ATP binding"/>
    <property type="evidence" value="ECO:0007669"/>
    <property type="project" value="UniProtKB-KW"/>
</dbReference>
<dbReference type="EC" id="6.1.1.19" evidence="1"/>
<comment type="caution">
    <text evidence="7">The sequence shown here is derived from an EMBL/GenBank/DDBJ whole genome shotgun (WGS) entry which is preliminary data.</text>
</comment>
<evidence type="ECO:0000313" key="8">
    <source>
        <dbReference type="Proteomes" id="UP000319825"/>
    </source>
</evidence>
<evidence type="ECO:0000256" key="4">
    <source>
        <dbReference type="ARBA" id="ARBA00022840"/>
    </source>
</evidence>
<accession>A0A562I8U2</accession>